<evidence type="ECO:0000313" key="5">
    <source>
        <dbReference type="EMBL" id="SDJ50956.1"/>
    </source>
</evidence>
<keyword evidence="3" id="KW-0804">Transcription</keyword>
<feature type="domain" description="HTH luxR-type" evidence="4">
    <location>
        <begin position="22"/>
        <end position="87"/>
    </location>
</feature>
<evidence type="ECO:0000259" key="4">
    <source>
        <dbReference type="PROSITE" id="PS50043"/>
    </source>
</evidence>
<dbReference type="PROSITE" id="PS00622">
    <property type="entry name" value="HTH_LUXR_1"/>
    <property type="match status" value="1"/>
</dbReference>
<dbReference type="SMART" id="SM00421">
    <property type="entry name" value="HTH_LUXR"/>
    <property type="match status" value="1"/>
</dbReference>
<dbReference type="Pfam" id="PF00196">
    <property type="entry name" value="GerE"/>
    <property type="match status" value="1"/>
</dbReference>
<protein>
    <submittedName>
        <fullName evidence="5">Transcriptional regulator, LuxR family</fullName>
    </submittedName>
</protein>
<dbReference type="CDD" id="cd06170">
    <property type="entry name" value="LuxR_C_like"/>
    <property type="match status" value="1"/>
</dbReference>
<dbReference type="PROSITE" id="PS50043">
    <property type="entry name" value="HTH_LUXR_2"/>
    <property type="match status" value="1"/>
</dbReference>
<evidence type="ECO:0000256" key="3">
    <source>
        <dbReference type="ARBA" id="ARBA00023163"/>
    </source>
</evidence>
<keyword evidence="6" id="KW-1185">Reference proteome</keyword>
<dbReference type="AlphaFoldDB" id="A0A1G8UAV5"/>
<organism evidence="5 6">
    <name type="scientific">Pseudomonas abietaniphila</name>
    <dbReference type="NCBI Taxonomy" id="89065"/>
    <lineage>
        <taxon>Bacteria</taxon>
        <taxon>Pseudomonadati</taxon>
        <taxon>Pseudomonadota</taxon>
        <taxon>Gammaproteobacteria</taxon>
        <taxon>Pseudomonadales</taxon>
        <taxon>Pseudomonadaceae</taxon>
        <taxon>Pseudomonas</taxon>
    </lineage>
</organism>
<dbReference type="InterPro" id="IPR036388">
    <property type="entry name" value="WH-like_DNA-bd_sf"/>
</dbReference>
<dbReference type="PRINTS" id="PR00038">
    <property type="entry name" value="HTHLUXR"/>
</dbReference>
<dbReference type="OrthoDB" id="9774661at2"/>
<dbReference type="STRING" id="89065.SAMN05216605_1347"/>
<name>A0A1G8UAV5_9PSED</name>
<dbReference type="Proteomes" id="UP000182894">
    <property type="component" value="Unassembled WGS sequence"/>
</dbReference>
<evidence type="ECO:0000256" key="2">
    <source>
        <dbReference type="ARBA" id="ARBA00023125"/>
    </source>
</evidence>
<dbReference type="EMBL" id="FNCO01000034">
    <property type="protein sequence ID" value="SDJ50956.1"/>
    <property type="molecule type" value="Genomic_DNA"/>
</dbReference>
<evidence type="ECO:0000256" key="1">
    <source>
        <dbReference type="ARBA" id="ARBA00023015"/>
    </source>
</evidence>
<dbReference type="InterPro" id="IPR016032">
    <property type="entry name" value="Sig_transdc_resp-reg_C-effctor"/>
</dbReference>
<dbReference type="InterPro" id="IPR000792">
    <property type="entry name" value="Tscrpt_reg_LuxR_C"/>
</dbReference>
<sequence>MHAPLHHNPGILDTAPTSLLATSAAPVTLTPKEKQVGHWGNKGKSSWEIAQILACTEATVNFHFANIRRKFSVGSRWLALRKAAEMGLLDE</sequence>
<proteinExistence type="predicted"/>
<gene>
    <name evidence="5" type="ORF">SAMN05216605_1347</name>
</gene>
<dbReference type="PANTHER" id="PTHR44688:SF16">
    <property type="entry name" value="DNA-BINDING TRANSCRIPTIONAL ACTIVATOR DEVR_DOSR"/>
    <property type="match status" value="1"/>
</dbReference>
<dbReference type="GO" id="GO:0003677">
    <property type="term" value="F:DNA binding"/>
    <property type="evidence" value="ECO:0007669"/>
    <property type="project" value="UniProtKB-KW"/>
</dbReference>
<reference evidence="6" key="1">
    <citation type="submission" date="2016-10" db="EMBL/GenBank/DDBJ databases">
        <authorList>
            <person name="Varghese N."/>
            <person name="Submissions S."/>
        </authorList>
    </citation>
    <scope>NUCLEOTIDE SEQUENCE [LARGE SCALE GENOMIC DNA]</scope>
    <source>
        <strain evidence="6">ATCC 700689</strain>
    </source>
</reference>
<dbReference type="RefSeq" id="WP_083370824.1">
    <property type="nucleotide sequence ID" value="NZ_FNCO01000034.1"/>
</dbReference>
<dbReference type="GO" id="GO:0006355">
    <property type="term" value="P:regulation of DNA-templated transcription"/>
    <property type="evidence" value="ECO:0007669"/>
    <property type="project" value="InterPro"/>
</dbReference>
<dbReference type="PANTHER" id="PTHR44688">
    <property type="entry name" value="DNA-BINDING TRANSCRIPTIONAL ACTIVATOR DEVR_DOSR"/>
    <property type="match status" value="1"/>
</dbReference>
<keyword evidence="2" id="KW-0238">DNA-binding</keyword>
<accession>A0A1G8UAV5</accession>
<evidence type="ECO:0000313" key="6">
    <source>
        <dbReference type="Proteomes" id="UP000182894"/>
    </source>
</evidence>
<keyword evidence="1" id="KW-0805">Transcription regulation</keyword>
<dbReference type="SUPFAM" id="SSF46894">
    <property type="entry name" value="C-terminal effector domain of the bipartite response regulators"/>
    <property type="match status" value="1"/>
</dbReference>
<dbReference type="Gene3D" id="1.10.10.10">
    <property type="entry name" value="Winged helix-like DNA-binding domain superfamily/Winged helix DNA-binding domain"/>
    <property type="match status" value="1"/>
</dbReference>